<keyword evidence="2" id="KW-1133">Transmembrane helix</keyword>
<keyword evidence="2" id="KW-0472">Membrane</keyword>
<dbReference type="Proteomes" id="UP001266099">
    <property type="component" value="Unassembled WGS sequence"/>
</dbReference>
<evidence type="ECO:0000256" key="2">
    <source>
        <dbReference type="SAM" id="Phobius"/>
    </source>
</evidence>
<protein>
    <recommendedName>
        <fullName evidence="5">DUF3043 domain-containing protein</fullName>
    </recommendedName>
</protein>
<feature type="region of interest" description="Disordered" evidence="1">
    <location>
        <begin position="1"/>
        <end position="86"/>
    </location>
</feature>
<feature type="transmembrane region" description="Helical" evidence="2">
    <location>
        <begin position="118"/>
        <end position="139"/>
    </location>
</feature>
<organism evidence="3 4">
    <name type="scientific">Arcanobacterium hippocoleae</name>
    <dbReference type="NCBI Taxonomy" id="149017"/>
    <lineage>
        <taxon>Bacteria</taxon>
        <taxon>Bacillati</taxon>
        <taxon>Actinomycetota</taxon>
        <taxon>Actinomycetes</taxon>
        <taxon>Actinomycetales</taxon>
        <taxon>Actinomycetaceae</taxon>
        <taxon>Arcanobacterium</taxon>
    </lineage>
</organism>
<proteinExistence type="predicted"/>
<accession>A0ABU1T0J2</accession>
<feature type="compositionally biased region" description="Basic and acidic residues" evidence="1">
    <location>
        <begin position="60"/>
        <end position="86"/>
    </location>
</feature>
<evidence type="ECO:0000313" key="3">
    <source>
        <dbReference type="EMBL" id="MDR6938883.1"/>
    </source>
</evidence>
<evidence type="ECO:0000256" key="1">
    <source>
        <dbReference type="SAM" id="MobiDB-lite"/>
    </source>
</evidence>
<dbReference type="InterPro" id="IPR021403">
    <property type="entry name" value="DUF3043"/>
</dbReference>
<dbReference type="EMBL" id="JAVDUJ010000001">
    <property type="protein sequence ID" value="MDR6938883.1"/>
    <property type="molecule type" value="Genomic_DNA"/>
</dbReference>
<keyword evidence="2" id="KW-0812">Transmembrane</keyword>
<evidence type="ECO:0000313" key="4">
    <source>
        <dbReference type="Proteomes" id="UP001266099"/>
    </source>
</evidence>
<reference evidence="3 4" key="1">
    <citation type="submission" date="2023-07" db="EMBL/GenBank/DDBJ databases">
        <title>Sequencing the genomes of 1000 actinobacteria strains.</title>
        <authorList>
            <person name="Klenk H.-P."/>
        </authorList>
    </citation>
    <scope>NUCLEOTIDE SEQUENCE [LARGE SCALE GENOMIC DNA]</scope>
    <source>
        <strain evidence="3 4">DSM 15539</strain>
    </source>
</reference>
<keyword evidence="4" id="KW-1185">Reference proteome</keyword>
<name>A0ABU1T0J2_9ACTO</name>
<evidence type="ECO:0008006" key="5">
    <source>
        <dbReference type="Google" id="ProtNLM"/>
    </source>
</evidence>
<sequence>MFGKKSSSVKHFAPPADHASKHDPKAQLPKGYNPPKGSATPKRKEAQARNKRPLISNDAKLTKEERKERRRAERQRSDEIYRKQQEALRTGDEANLPYQYKGKVRRWGRDYIDASGPISAWFMPLAIMILPLVVVQGYFPQAAMYLTIFLYAMFGIMAAHAIYLGNKAKRIAREIFGDPQVPRGYTLQLISRCFYPRRWRLPKPMVKRGEFPAGAKKSAR</sequence>
<feature type="transmembrane region" description="Helical" evidence="2">
    <location>
        <begin position="145"/>
        <end position="164"/>
    </location>
</feature>
<dbReference type="Pfam" id="PF11241">
    <property type="entry name" value="DUF3043"/>
    <property type="match status" value="1"/>
</dbReference>
<dbReference type="RefSeq" id="WP_309955058.1">
    <property type="nucleotide sequence ID" value="NZ_JAVDUJ010000001.1"/>
</dbReference>
<comment type="caution">
    <text evidence="3">The sequence shown here is derived from an EMBL/GenBank/DDBJ whole genome shotgun (WGS) entry which is preliminary data.</text>
</comment>
<gene>
    <name evidence="3" type="ORF">J2S36_000426</name>
</gene>